<dbReference type="Proteomes" id="UP000010087">
    <property type="component" value="Chromosome 1"/>
</dbReference>
<evidence type="ECO:0000313" key="2">
    <source>
        <dbReference type="Proteomes" id="UP000010087"/>
    </source>
</evidence>
<name>A0A0H3HUG9_BURP2</name>
<dbReference type="AlphaFoldDB" id="A0A0H3HUG9"/>
<gene>
    <name evidence="1" type="ordered locus">BP1026B_I3342</name>
</gene>
<accession>A0A0H3HUG9</accession>
<sequence>MSTHFFTNQAKKLLDSFNAKIEQTEQKGKITTWEKITHNNTIYYTHKSAEWRNAAFFTPKIEADKLTFNIIKPKEKNVTVSVYGYYHGHIIETFLNHFDKVFSGAHASAAPQAGDVVS</sequence>
<reference evidence="1 2" key="1">
    <citation type="journal article" date="2012" name="PLoS ONE">
        <title>Evolution of Burkholderia pseudomallei in recurrent melioidosis.</title>
        <authorList>
            <person name="Hayden H.S."/>
            <person name="Lim R."/>
            <person name="Brittnacher M.J."/>
            <person name="Sims E.H."/>
            <person name="Ramage E.R."/>
            <person name="Fong C."/>
            <person name="Wu Z."/>
            <person name="Crist E."/>
            <person name="Chang J."/>
            <person name="Zhou Y."/>
            <person name="Radey M."/>
            <person name="Rohmer L."/>
            <person name="Haugen E."/>
            <person name="Gillett W."/>
            <person name="Wuthiekanun V."/>
            <person name="Peacock S.J."/>
            <person name="Kaul R."/>
            <person name="Miller S.I."/>
            <person name="Manoil C."/>
            <person name="Jacobs M.A."/>
        </authorList>
    </citation>
    <scope>NUCLEOTIDE SEQUENCE [LARGE SCALE GENOMIC DNA]</scope>
    <source>
        <strain evidence="1 2">1026b</strain>
    </source>
</reference>
<evidence type="ECO:0000313" key="1">
    <source>
        <dbReference type="EMBL" id="AFI67923.1"/>
    </source>
</evidence>
<dbReference type="RefSeq" id="WP_004554069.1">
    <property type="nucleotide sequence ID" value="NC_017831.1"/>
</dbReference>
<protein>
    <submittedName>
        <fullName evidence="1">Uncharacterized protein</fullName>
    </submittedName>
</protein>
<proteinExistence type="predicted"/>
<organism evidence="1 2">
    <name type="scientific">Burkholderia pseudomallei (strain 1026b)</name>
    <dbReference type="NCBI Taxonomy" id="884204"/>
    <lineage>
        <taxon>Bacteria</taxon>
        <taxon>Pseudomonadati</taxon>
        <taxon>Pseudomonadota</taxon>
        <taxon>Betaproteobacteria</taxon>
        <taxon>Burkholderiales</taxon>
        <taxon>Burkholderiaceae</taxon>
        <taxon>Burkholderia</taxon>
        <taxon>pseudomallei group</taxon>
    </lineage>
</organism>
<dbReference type="PATRIC" id="fig|884204.6.peg.962"/>
<dbReference type="EMBL" id="CP002833">
    <property type="protein sequence ID" value="AFI67923.1"/>
    <property type="molecule type" value="Genomic_DNA"/>
</dbReference>
<dbReference type="KEGG" id="bpz:BP1026B_I3342"/>